<proteinExistence type="predicted"/>
<reference evidence="2" key="2">
    <citation type="submission" date="2020-12" db="EMBL/GenBank/DDBJ databases">
        <authorList>
            <person name="Kanost M."/>
        </authorList>
    </citation>
    <scope>NUCLEOTIDE SEQUENCE</scope>
</reference>
<gene>
    <name evidence="2" type="ORF">O3G_MSEX005078</name>
</gene>
<dbReference type="Proteomes" id="UP000791440">
    <property type="component" value="Unassembled WGS sequence"/>
</dbReference>
<reference evidence="2" key="1">
    <citation type="journal article" date="2016" name="Insect Biochem. Mol. Biol.">
        <title>Multifaceted biological insights from a draft genome sequence of the tobacco hornworm moth, Manduca sexta.</title>
        <authorList>
            <person name="Kanost M.R."/>
            <person name="Arrese E.L."/>
            <person name="Cao X."/>
            <person name="Chen Y.R."/>
            <person name="Chellapilla S."/>
            <person name="Goldsmith M.R."/>
            <person name="Grosse-Wilde E."/>
            <person name="Heckel D.G."/>
            <person name="Herndon N."/>
            <person name="Jiang H."/>
            <person name="Papanicolaou A."/>
            <person name="Qu J."/>
            <person name="Soulages J.L."/>
            <person name="Vogel H."/>
            <person name="Walters J."/>
            <person name="Waterhouse R.M."/>
            <person name="Ahn S.J."/>
            <person name="Almeida F.C."/>
            <person name="An C."/>
            <person name="Aqrawi P."/>
            <person name="Bretschneider A."/>
            <person name="Bryant W.B."/>
            <person name="Bucks S."/>
            <person name="Chao H."/>
            <person name="Chevignon G."/>
            <person name="Christen J.M."/>
            <person name="Clarke D.F."/>
            <person name="Dittmer N.T."/>
            <person name="Ferguson L.C.F."/>
            <person name="Garavelou S."/>
            <person name="Gordon K.H.J."/>
            <person name="Gunaratna R.T."/>
            <person name="Han Y."/>
            <person name="Hauser F."/>
            <person name="He Y."/>
            <person name="Heidel-Fischer H."/>
            <person name="Hirsh A."/>
            <person name="Hu Y."/>
            <person name="Jiang H."/>
            <person name="Kalra D."/>
            <person name="Klinner C."/>
            <person name="Konig C."/>
            <person name="Kovar C."/>
            <person name="Kroll A.R."/>
            <person name="Kuwar S.S."/>
            <person name="Lee S.L."/>
            <person name="Lehman R."/>
            <person name="Li K."/>
            <person name="Li Z."/>
            <person name="Liang H."/>
            <person name="Lovelace S."/>
            <person name="Lu Z."/>
            <person name="Mansfield J.H."/>
            <person name="McCulloch K.J."/>
            <person name="Mathew T."/>
            <person name="Morton B."/>
            <person name="Muzny D.M."/>
            <person name="Neunemann D."/>
            <person name="Ongeri F."/>
            <person name="Pauchet Y."/>
            <person name="Pu L.L."/>
            <person name="Pyrousis I."/>
            <person name="Rao X.J."/>
            <person name="Redding A."/>
            <person name="Roesel C."/>
            <person name="Sanchez-Gracia A."/>
            <person name="Schaack S."/>
            <person name="Shukla A."/>
            <person name="Tetreau G."/>
            <person name="Wang Y."/>
            <person name="Xiong G.H."/>
            <person name="Traut W."/>
            <person name="Walsh T.K."/>
            <person name="Worley K.C."/>
            <person name="Wu D."/>
            <person name="Wu W."/>
            <person name="Wu Y.Q."/>
            <person name="Zhang X."/>
            <person name="Zou Z."/>
            <person name="Zucker H."/>
            <person name="Briscoe A.D."/>
            <person name="Burmester T."/>
            <person name="Clem R.J."/>
            <person name="Feyereisen R."/>
            <person name="Grimmelikhuijzen C.J.P."/>
            <person name="Hamodrakas S.J."/>
            <person name="Hansson B.S."/>
            <person name="Huguet E."/>
            <person name="Jermiin L.S."/>
            <person name="Lan Q."/>
            <person name="Lehman H.K."/>
            <person name="Lorenzen M."/>
            <person name="Merzendorfer H."/>
            <person name="Michalopoulos I."/>
            <person name="Morton D.B."/>
            <person name="Muthukrishnan S."/>
            <person name="Oakeshott J.G."/>
            <person name="Palmer W."/>
            <person name="Park Y."/>
            <person name="Passarelli A.L."/>
            <person name="Rozas J."/>
            <person name="Schwartz L.M."/>
            <person name="Smith W."/>
            <person name="Southgate A."/>
            <person name="Vilcinskas A."/>
            <person name="Vogt R."/>
            <person name="Wang P."/>
            <person name="Werren J."/>
            <person name="Yu X.Q."/>
            <person name="Zhou J.J."/>
            <person name="Brown S.J."/>
            <person name="Scherer S.E."/>
            <person name="Richards S."/>
            <person name="Blissard G.W."/>
        </authorList>
    </citation>
    <scope>NUCLEOTIDE SEQUENCE</scope>
</reference>
<sequence length="43" mass="4777">MKLPTATLKLSSDSDAPRFPYQRSLAHPPASDSTGKLLHKYSY</sequence>
<dbReference type="AlphaFoldDB" id="A0A921YYR8"/>
<comment type="caution">
    <text evidence="2">The sequence shown here is derived from an EMBL/GenBank/DDBJ whole genome shotgun (WGS) entry which is preliminary data.</text>
</comment>
<accession>A0A921YYR8</accession>
<feature type="region of interest" description="Disordered" evidence="1">
    <location>
        <begin position="1"/>
        <end position="43"/>
    </location>
</feature>
<keyword evidence="3" id="KW-1185">Reference proteome</keyword>
<organism evidence="2 3">
    <name type="scientific">Manduca sexta</name>
    <name type="common">Tobacco hawkmoth</name>
    <name type="synonym">Tobacco hornworm</name>
    <dbReference type="NCBI Taxonomy" id="7130"/>
    <lineage>
        <taxon>Eukaryota</taxon>
        <taxon>Metazoa</taxon>
        <taxon>Ecdysozoa</taxon>
        <taxon>Arthropoda</taxon>
        <taxon>Hexapoda</taxon>
        <taxon>Insecta</taxon>
        <taxon>Pterygota</taxon>
        <taxon>Neoptera</taxon>
        <taxon>Endopterygota</taxon>
        <taxon>Lepidoptera</taxon>
        <taxon>Glossata</taxon>
        <taxon>Ditrysia</taxon>
        <taxon>Bombycoidea</taxon>
        <taxon>Sphingidae</taxon>
        <taxon>Sphinginae</taxon>
        <taxon>Sphingini</taxon>
        <taxon>Manduca</taxon>
    </lineage>
</organism>
<evidence type="ECO:0000313" key="2">
    <source>
        <dbReference type="EMBL" id="KAG6447550.1"/>
    </source>
</evidence>
<dbReference type="EMBL" id="JH668346">
    <property type="protein sequence ID" value="KAG6447550.1"/>
    <property type="molecule type" value="Genomic_DNA"/>
</dbReference>
<evidence type="ECO:0000256" key="1">
    <source>
        <dbReference type="SAM" id="MobiDB-lite"/>
    </source>
</evidence>
<evidence type="ECO:0000313" key="3">
    <source>
        <dbReference type="Proteomes" id="UP000791440"/>
    </source>
</evidence>
<protein>
    <submittedName>
        <fullName evidence="2">Uncharacterized protein</fullName>
    </submittedName>
</protein>
<name>A0A921YYR8_MANSE</name>